<protein>
    <recommendedName>
        <fullName evidence="3">Asp23/Gls24 family envelope stress response protein</fullName>
    </recommendedName>
</protein>
<evidence type="ECO:0000313" key="1">
    <source>
        <dbReference type="EMBL" id="SDI82673.1"/>
    </source>
</evidence>
<dbReference type="RefSeq" id="WP_072738913.1">
    <property type="nucleotide sequence ID" value="NZ_CP048813.1"/>
</dbReference>
<gene>
    <name evidence="1" type="ORF">SAMN05444695_111146</name>
</gene>
<sequence length="93" mass="9943">MAEPAESIAEVVRAVPGVYDLHGGMFGEVATYLPRRRVVGVRTDGETTEIHVALYVGAPIRETAGRIRDDVTALVGGVVDVTVEDIVPRDEPS</sequence>
<dbReference type="OrthoDB" id="5195799at2"/>
<dbReference type="AlphaFoldDB" id="A0A1G8NR27"/>
<evidence type="ECO:0008006" key="3">
    <source>
        <dbReference type="Google" id="ProtNLM"/>
    </source>
</evidence>
<evidence type="ECO:0000313" key="2">
    <source>
        <dbReference type="Proteomes" id="UP000183263"/>
    </source>
</evidence>
<proteinExistence type="predicted"/>
<dbReference type="EMBL" id="FNDN01000011">
    <property type="protein sequence ID" value="SDI82673.1"/>
    <property type="molecule type" value="Genomic_DNA"/>
</dbReference>
<organism evidence="1 2">
    <name type="scientific">Rhodococcus triatomae</name>
    <dbReference type="NCBI Taxonomy" id="300028"/>
    <lineage>
        <taxon>Bacteria</taxon>
        <taxon>Bacillati</taxon>
        <taxon>Actinomycetota</taxon>
        <taxon>Actinomycetes</taxon>
        <taxon>Mycobacteriales</taxon>
        <taxon>Nocardiaceae</taxon>
        <taxon>Rhodococcus</taxon>
    </lineage>
</organism>
<keyword evidence="2" id="KW-1185">Reference proteome</keyword>
<name>A0A1G8NR27_9NOCA</name>
<accession>A0A1G8NR27</accession>
<reference evidence="1 2" key="1">
    <citation type="submission" date="2016-10" db="EMBL/GenBank/DDBJ databases">
        <authorList>
            <person name="de Groot N.N."/>
        </authorList>
    </citation>
    <scope>NUCLEOTIDE SEQUENCE [LARGE SCALE GENOMIC DNA]</scope>
    <source>
        <strain evidence="1 2">DSM 44892</strain>
    </source>
</reference>
<dbReference type="Proteomes" id="UP000183263">
    <property type="component" value="Unassembled WGS sequence"/>
</dbReference>